<feature type="chain" id="PRO_5038644778" description="LPXTG cell wall anchor domain-containing protein" evidence="3">
    <location>
        <begin position="22"/>
        <end position="309"/>
    </location>
</feature>
<name>A0A3M2M014_9ACTN</name>
<evidence type="ECO:0008006" key="6">
    <source>
        <dbReference type="Google" id="ProtNLM"/>
    </source>
</evidence>
<comment type="caution">
    <text evidence="4">The sequence shown here is derived from an EMBL/GenBank/DDBJ whole genome shotgun (WGS) entry which is preliminary data.</text>
</comment>
<dbReference type="Proteomes" id="UP000282674">
    <property type="component" value="Unassembled WGS sequence"/>
</dbReference>
<reference evidence="4 5" key="1">
    <citation type="submission" date="2018-10" db="EMBL/GenBank/DDBJ databases">
        <title>Isolation from soil.</title>
        <authorList>
            <person name="Hu J."/>
        </authorList>
    </citation>
    <scope>NUCLEOTIDE SEQUENCE [LARGE SCALE GENOMIC DNA]</scope>
    <source>
        <strain evidence="4 5">NEAU-Ht49</strain>
    </source>
</reference>
<keyword evidence="2" id="KW-0472">Membrane</keyword>
<dbReference type="EMBL" id="RFFG01000040">
    <property type="protein sequence ID" value="RMI41705.1"/>
    <property type="molecule type" value="Genomic_DNA"/>
</dbReference>
<proteinExistence type="predicted"/>
<keyword evidence="2" id="KW-1133">Transmembrane helix</keyword>
<evidence type="ECO:0000256" key="2">
    <source>
        <dbReference type="SAM" id="Phobius"/>
    </source>
</evidence>
<dbReference type="RefSeq" id="WP_122196367.1">
    <property type="nucleotide sequence ID" value="NZ_JBHSKC010000011.1"/>
</dbReference>
<evidence type="ECO:0000313" key="4">
    <source>
        <dbReference type="EMBL" id="RMI41705.1"/>
    </source>
</evidence>
<evidence type="ECO:0000313" key="5">
    <source>
        <dbReference type="Proteomes" id="UP000282674"/>
    </source>
</evidence>
<feature type="region of interest" description="Disordered" evidence="1">
    <location>
        <begin position="249"/>
        <end position="276"/>
    </location>
</feature>
<keyword evidence="2" id="KW-0812">Transmembrane</keyword>
<protein>
    <recommendedName>
        <fullName evidence="6">LPXTG cell wall anchor domain-containing protein</fullName>
    </recommendedName>
</protein>
<evidence type="ECO:0000256" key="1">
    <source>
        <dbReference type="SAM" id="MobiDB-lite"/>
    </source>
</evidence>
<keyword evidence="5" id="KW-1185">Reference proteome</keyword>
<dbReference type="OrthoDB" id="3483090at2"/>
<keyword evidence="3" id="KW-0732">Signal</keyword>
<feature type="compositionally biased region" description="Gly residues" evidence="1">
    <location>
        <begin position="147"/>
        <end position="161"/>
    </location>
</feature>
<feature type="region of interest" description="Disordered" evidence="1">
    <location>
        <begin position="138"/>
        <end position="165"/>
    </location>
</feature>
<organism evidence="4 5">
    <name type="scientific">Actinomadura harenae</name>
    <dbReference type="NCBI Taxonomy" id="2483351"/>
    <lineage>
        <taxon>Bacteria</taxon>
        <taxon>Bacillati</taxon>
        <taxon>Actinomycetota</taxon>
        <taxon>Actinomycetes</taxon>
        <taxon>Streptosporangiales</taxon>
        <taxon>Thermomonosporaceae</taxon>
        <taxon>Actinomadura</taxon>
    </lineage>
</organism>
<feature type="signal peptide" evidence="3">
    <location>
        <begin position="1"/>
        <end position="21"/>
    </location>
</feature>
<gene>
    <name evidence="4" type="ORF">EBO15_22315</name>
</gene>
<evidence type="ECO:0000256" key="3">
    <source>
        <dbReference type="SAM" id="SignalP"/>
    </source>
</evidence>
<accession>A0A3M2M014</accession>
<dbReference type="AlphaFoldDB" id="A0A3M2M014"/>
<sequence>MGSSSVRRIAAVGTASGAVLAGSLAAGAVPAFALAGKPSGASGTGAPSVSIEPRRFTPGQDVTVRISGCKDEPSAGGQNEVFVQGDPSHFKRTGATTWSGVGTTLRGLKPGNAYMAKFQCTTASGPRTLTLFATLPEKRTPLPPPSGGGHGGGGGGGGGGGDGKRFHFGFDDVDLSTRTVLPGGRLGMKVHCPTEASATSSSFVRDPRFEETGKDTWEATATFERSLPSVVRVTIACAGYGHVVFTTRPGRDEVSPGPAIPQGAPETGDGSTVTADPGARAPYLGAGAAFVALAGTGLALRRRTSKARL</sequence>
<feature type="transmembrane region" description="Helical" evidence="2">
    <location>
        <begin position="281"/>
        <end position="300"/>
    </location>
</feature>